<sequence length="238" mass="26296">MILVLQLPLIVKQGERLIYRGNVKLDCDICPDDSYQPEENYSQYCKPCTRCDDGNDIKEECTKVTNRKCQCRGKFVPSESDSSICKCDIGFGLKNTECLMCDDGYFSTQINSPCEKWRECKSGVKIPGNRTSDVTCNPELNPNDITPPTSNKNVSLITWDRPSPTGNYIGTGMTLLIFGIIGLLVLTAVTCKLHITPQPAILPKNDSLCRRPVEESGDGSLSSLKLYPGDHCGDESVN</sequence>
<evidence type="ECO:0000256" key="2">
    <source>
        <dbReference type="SAM" id="MobiDB-lite"/>
    </source>
</evidence>
<keyword evidence="6" id="KW-1185">Reference proteome</keyword>
<evidence type="ECO:0000256" key="1">
    <source>
        <dbReference type="PROSITE-ProRule" id="PRU00206"/>
    </source>
</evidence>
<keyword evidence="3" id="KW-1133">Transmembrane helix</keyword>
<accession>A0A8D0D9L2</accession>
<evidence type="ECO:0000259" key="4">
    <source>
        <dbReference type="PROSITE" id="PS50050"/>
    </source>
</evidence>
<organism evidence="5 6">
    <name type="scientific">Sander lucioperca</name>
    <name type="common">Pike-perch</name>
    <name type="synonym">Perca lucioperca</name>
    <dbReference type="NCBI Taxonomy" id="283035"/>
    <lineage>
        <taxon>Eukaryota</taxon>
        <taxon>Metazoa</taxon>
        <taxon>Chordata</taxon>
        <taxon>Craniata</taxon>
        <taxon>Vertebrata</taxon>
        <taxon>Euteleostomi</taxon>
        <taxon>Actinopterygii</taxon>
        <taxon>Neopterygii</taxon>
        <taxon>Teleostei</taxon>
        <taxon>Neoteleostei</taxon>
        <taxon>Acanthomorphata</taxon>
        <taxon>Eupercaria</taxon>
        <taxon>Perciformes</taxon>
        <taxon>Percoidei</taxon>
        <taxon>Percidae</taxon>
        <taxon>Luciopercinae</taxon>
        <taxon>Sander</taxon>
    </lineage>
</organism>
<feature type="region of interest" description="Disordered" evidence="2">
    <location>
        <begin position="213"/>
        <end position="238"/>
    </location>
</feature>
<feature type="disulfide bond" evidence="1">
    <location>
        <begin position="48"/>
        <end position="61"/>
    </location>
</feature>
<proteinExistence type="predicted"/>
<feature type="repeat" description="TNFR-Cys" evidence="1">
    <location>
        <begin position="29"/>
        <end position="69"/>
    </location>
</feature>
<dbReference type="PANTHER" id="PTHR47139:SF3">
    <property type="entry name" value="SI:CH73-361P23.3"/>
    <property type="match status" value="1"/>
</dbReference>
<evidence type="ECO:0000313" key="5">
    <source>
        <dbReference type="Ensembl" id="ENSSLUP00000043245.1"/>
    </source>
</evidence>
<dbReference type="AlphaFoldDB" id="A0A8D0D9L2"/>
<dbReference type="GO" id="GO:0038023">
    <property type="term" value="F:signaling receptor activity"/>
    <property type="evidence" value="ECO:0007669"/>
    <property type="project" value="TreeGrafter"/>
</dbReference>
<feature type="disulfide bond" evidence="1">
    <location>
        <begin position="51"/>
        <end position="69"/>
    </location>
</feature>
<dbReference type="PROSITE" id="PS50050">
    <property type="entry name" value="TNFR_NGFR_2"/>
    <property type="match status" value="1"/>
</dbReference>
<dbReference type="SMART" id="SM00208">
    <property type="entry name" value="TNFR"/>
    <property type="match status" value="2"/>
</dbReference>
<dbReference type="GO" id="GO:0042127">
    <property type="term" value="P:regulation of cell population proliferation"/>
    <property type="evidence" value="ECO:0007669"/>
    <property type="project" value="TreeGrafter"/>
</dbReference>
<dbReference type="PANTHER" id="PTHR47139">
    <property type="entry name" value="TUMOR NECROSIS FACTOR RECEPTOR SUPERFAMILY MEMBER 9"/>
    <property type="match status" value="1"/>
</dbReference>
<gene>
    <name evidence="5" type="primary">si:ch73-361p23.3</name>
</gene>
<reference evidence="5" key="1">
    <citation type="submission" date="2025-08" db="UniProtKB">
        <authorList>
            <consortium name="Ensembl"/>
        </authorList>
    </citation>
    <scope>IDENTIFICATION</scope>
</reference>
<dbReference type="GeneTree" id="ENSGT00730000113394"/>
<keyword evidence="3" id="KW-0812">Transmembrane</keyword>
<dbReference type="Ensembl" id="ENSSLUT00000044620.1">
    <property type="protein sequence ID" value="ENSSLUP00000043245.1"/>
    <property type="gene ID" value="ENSSLUG00000019191.1"/>
</dbReference>
<feature type="domain" description="TNFR-Cys" evidence="4">
    <location>
        <begin position="29"/>
        <end position="69"/>
    </location>
</feature>
<dbReference type="Gene3D" id="2.10.50.10">
    <property type="entry name" value="Tumor Necrosis Factor Receptor, subunit A, domain 2"/>
    <property type="match status" value="2"/>
</dbReference>
<dbReference type="Proteomes" id="UP000694568">
    <property type="component" value="Unplaced"/>
</dbReference>
<keyword evidence="3" id="KW-0472">Membrane</keyword>
<feature type="transmembrane region" description="Helical" evidence="3">
    <location>
        <begin position="168"/>
        <end position="189"/>
    </location>
</feature>
<feature type="disulfide bond" evidence="1">
    <location>
        <begin position="30"/>
        <end position="45"/>
    </location>
</feature>
<dbReference type="InterPro" id="IPR001368">
    <property type="entry name" value="TNFR/NGFR_Cys_rich_reg"/>
</dbReference>
<evidence type="ECO:0000256" key="3">
    <source>
        <dbReference type="SAM" id="Phobius"/>
    </source>
</evidence>
<evidence type="ECO:0000313" key="6">
    <source>
        <dbReference type="Proteomes" id="UP000694568"/>
    </source>
</evidence>
<protein>
    <recommendedName>
        <fullName evidence="4">TNFR-Cys domain-containing protein</fullName>
    </recommendedName>
</protein>
<reference evidence="5" key="2">
    <citation type="submission" date="2025-09" db="UniProtKB">
        <authorList>
            <consortium name="Ensembl"/>
        </authorList>
    </citation>
    <scope>IDENTIFICATION</scope>
</reference>
<dbReference type="Pfam" id="PF00020">
    <property type="entry name" value="TNFR_c6"/>
    <property type="match status" value="1"/>
</dbReference>
<name>A0A8D0D9L2_SANLU</name>
<keyword evidence="1" id="KW-1015">Disulfide bond</keyword>